<dbReference type="GO" id="GO:0062054">
    <property type="term" value="F:fluoride channel activity"/>
    <property type="evidence" value="ECO:0007669"/>
    <property type="project" value="UniProtKB-UniRule"/>
</dbReference>
<feature type="transmembrane region" description="Helical" evidence="12">
    <location>
        <begin position="108"/>
        <end position="132"/>
    </location>
</feature>
<dbReference type="GO" id="GO:0005886">
    <property type="term" value="C:plasma membrane"/>
    <property type="evidence" value="ECO:0007669"/>
    <property type="project" value="UniProtKB-SubCell"/>
</dbReference>
<dbReference type="Proteomes" id="UP000561438">
    <property type="component" value="Unassembled WGS sequence"/>
</dbReference>
<feature type="transmembrane region" description="Helical" evidence="12">
    <location>
        <begin position="78"/>
        <end position="102"/>
    </location>
</feature>
<feature type="binding site" evidence="12">
    <location>
        <position position="86"/>
    </location>
    <ligand>
        <name>Na(+)</name>
        <dbReference type="ChEBI" id="CHEBI:29101"/>
        <note>structural</note>
    </ligand>
</feature>
<keyword evidence="12" id="KW-0479">Metal-binding</keyword>
<name>A0A850H877_9SPHN</name>
<organism evidence="13 14">
    <name type="scientific">Qipengyuania atrilutea</name>
    <dbReference type="NCBI Taxonomy" id="2744473"/>
    <lineage>
        <taxon>Bacteria</taxon>
        <taxon>Pseudomonadati</taxon>
        <taxon>Pseudomonadota</taxon>
        <taxon>Alphaproteobacteria</taxon>
        <taxon>Sphingomonadales</taxon>
        <taxon>Erythrobacteraceae</taxon>
        <taxon>Qipengyuania</taxon>
    </lineage>
</organism>
<gene>
    <name evidence="12 13" type="primary">crcB</name>
    <name evidence="12" type="synonym">fluC</name>
    <name evidence="13" type="ORF">HUV48_10500</name>
</gene>
<keyword evidence="3" id="KW-0997">Cell inner membrane</keyword>
<evidence type="ECO:0000313" key="13">
    <source>
        <dbReference type="EMBL" id="NVD45435.1"/>
    </source>
</evidence>
<keyword evidence="6 12" id="KW-0915">Sodium</keyword>
<dbReference type="RefSeq" id="WP_176267710.1">
    <property type="nucleotide sequence ID" value="NZ_JABWGV010000003.1"/>
</dbReference>
<protein>
    <recommendedName>
        <fullName evidence="12">Fluoride-specific ion channel FluC</fullName>
    </recommendedName>
</protein>
<dbReference type="GO" id="GO:0140114">
    <property type="term" value="P:cellular detoxification of fluoride"/>
    <property type="evidence" value="ECO:0007669"/>
    <property type="project" value="UniProtKB-UniRule"/>
</dbReference>
<keyword evidence="8 12" id="KW-0472">Membrane</keyword>
<dbReference type="PANTHER" id="PTHR28259">
    <property type="entry name" value="FLUORIDE EXPORT PROTEIN 1-RELATED"/>
    <property type="match status" value="1"/>
</dbReference>
<evidence type="ECO:0000256" key="10">
    <source>
        <dbReference type="ARBA" id="ARBA00035120"/>
    </source>
</evidence>
<feature type="binding site" evidence="12">
    <location>
        <position position="89"/>
    </location>
    <ligand>
        <name>Na(+)</name>
        <dbReference type="ChEBI" id="CHEBI:29101"/>
        <note>structural</note>
    </ligand>
</feature>
<dbReference type="GO" id="GO:0046872">
    <property type="term" value="F:metal ion binding"/>
    <property type="evidence" value="ECO:0007669"/>
    <property type="project" value="UniProtKB-KW"/>
</dbReference>
<accession>A0A850H877</accession>
<dbReference type="AlphaFoldDB" id="A0A850H877"/>
<keyword evidence="4 12" id="KW-0812">Transmembrane</keyword>
<evidence type="ECO:0000256" key="3">
    <source>
        <dbReference type="ARBA" id="ARBA00022519"/>
    </source>
</evidence>
<evidence type="ECO:0000256" key="6">
    <source>
        <dbReference type="ARBA" id="ARBA00023053"/>
    </source>
</evidence>
<keyword evidence="12" id="KW-0813">Transport</keyword>
<dbReference type="PANTHER" id="PTHR28259:SF1">
    <property type="entry name" value="FLUORIDE EXPORT PROTEIN 1-RELATED"/>
    <property type="match status" value="1"/>
</dbReference>
<keyword evidence="14" id="KW-1185">Reference proteome</keyword>
<evidence type="ECO:0000256" key="5">
    <source>
        <dbReference type="ARBA" id="ARBA00022989"/>
    </source>
</evidence>
<evidence type="ECO:0000256" key="1">
    <source>
        <dbReference type="ARBA" id="ARBA00004651"/>
    </source>
</evidence>
<evidence type="ECO:0000256" key="9">
    <source>
        <dbReference type="ARBA" id="ARBA00023303"/>
    </source>
</evidence>
<evidence type="ECO:0000256" key="2">
    <source>
        <dbReference type="ARBA" id="ARBA00022475"/>
    </source>
</evidence>
<dbReference type="EMBL" id="JABWGV010000003">
    <property type="protein sequence ID" value="NVD45435.1"/>
    <property type="molecule type" value="Genomic_DNA"/>
</dbReference>
<keyword evidence="7 12" id="KW-0406">Ion transport</keyword>
<comment type="caution">
    <text evidence="13">The sequence shown here is derived from an EMBL/GenBank/DDBJ whole genome shotgun (WGS) entry which is preliminary data.</text>
</comment>
<dbReference type="InterPro" id="IPR003691">
    <property type="entry name" value="FluC"/>
</dbReference>
<reference evidence="13 14" key="1">
    <citation type="submission" date="2020-06" db="EMBL/GenBank/DDBJ databases">
        <title>Altererythrobacter sp. HHU K3-1.</title>
        <authorList>
            <person name="Zhang D."/>
            <person name="Xue H."/>
        </authorList>
    </citation>
    <scope>NUCLEOTIDE SEQUENCE [LARGE SCALE GENOMIC DNA]</scope>
    <source>
        <strain evidence="13 14">HHU K3-1</strain>
    </source>
</reference>
<feature type="transmembrane region" description="Helical" evidence="12">
    <location>
        <begin position="45"/>
        <end position="66"/>
    </location>
</feature>
<evidence type="ECO:0000256" key="7">
    <source>
        <dbReference type="ARBA" id="ARBA00023065"/>
    </source>
</evidence>
<dbReference type="Pfam" id="PF02537">
    <property type="entry name" value="CRCB"/>
    <property type="match status" value="1"/>
</dbReference>
<comment type="catalytic activity">
    <reaction evidence="11">
        <text>fluoride(in) = fluoride(out)</text>
        <dbReference type="Rhea" id="RHEA:76159"/>
        <dbReference type="ChEBI" id="CHEBI:17051"/>
    </reaction>
    <physiologicalReaction direction="left-to-right" evidence="11">
        <dbReference type="Rhea" id="RHEA:76160"/>
    </physiologicalReaction>
</comment>
<feature type="transmembrane region" description="Helical" evidence="12">
    <location>
        <begin position="7"/>
        <end position="25"/>
    </location>
</feature>
<comment type="subcellular location">
    <subcellularLocation>
        <location evidence="1 12">Cell membrane</location>
        <topology evidence="1 12">Multi-pass membrane protein</topology>
    </subcellularLocation>
</comment>
<comment type="activity regulation">
    <text evidence="12">Na(+) is not transported, but it plays an essential structural role and its presence is essential for fluoride channel function.</text>
</comment>
<keyword evidence="9 12" id="KW-0407">Ion channel</keyword>
<evidence type="ECO:0000313" key="14">
    <source>
        <dbReference type="Proteomes" id="UP000561438"/>
    </source>
</evidence>
<proteinExistence type="inferred from homology"/>
<comment type="function">
    <text evidence="12">Fluoride-specific ion channel. Important for reducing fluoride concentration in the cell, thus reducing its toxicity.</text>
</comment>
<evidence type="ECO:0000256" key="11">
    <source>
        <dbReference type="ARBA" id="ARBA00035585"/>
    </source>
</evidence>
<evidence type="ECO:0000256" key="12">
    <source>
        <dbReference type="HAMAP-Rule" id="MF_00454"/>
    </source>
</evidence>
<dbReference type="HAMAP" id="MF_00454">
    <property type="entry name" value="FluC"/>
    <property type="match status" value="1"/>
</dbReference>
<sequence length="136" mass="13626">MQAISPFTTSLYVAAGGGAGALLRYQLGRGMTRALGTDGAAAFPYATLSANVLGSLAMGVLAGWLARHGDGGSEALRLLLGVGLLGGFTTFSSFSLEMMLLIERGQPGLAVGYAAVSLLAGLGALYLGLVAMRASA</sequence>
<keyword evidence="5 12" id="KW-1133">Transmembrane helix</keyword>
<evidence type="ECO:0000256" key="4">
    <source>
        <dbReference type="ARBA" id="ARBA00022692"/>
    </source>
</evidence>
<dbReference type="NCBIfam" id="TIGR00494">
    <property type="entry name" value="crcB"/>
    <property type="match status" value="1"/>
</dbReference>
<keyword evidence="2 12" id="KW-1003">Cell membrane</keyword>
<comment type="similarity">
    <text evidence="10 12">Belongs to the fluoride channel Fluc/FEX (TC 1.A.43) family.</text>
</comment>
<evidence type="ECO:0000256" key="8">
    <source>
        <dbReference type="ARBA" id="ARBA00023136"/>
    </source>
</evidence>